<dbReference type="Gene3D" id="2.30.110.10">
    <property type="entry name" value="Electron Transport, Fmn-binding Protein, Chain A"/>
    <property type="match status" value="1"/>
</dbReference>
<dbReference type="SUPFAM" id="SSF50475">
    <property type="entry name" value="FMN-binding split barrel"/>
    <property type="match status" value="1"/>
</dbReference>
<comment type="caution">
    <text evidence="2">The sequence shown here is derived from an EMBL/GenBank/DDBJ whole genome shotgun (WGS) entry which is preliminary data.</text>
</comment>
<dbReference type="InterPro" id="IPR012349">
    <property type="entry name" value="Split_barrel_FMN-bd"/>
</dbReference>
<dbReference type="Pfam" id="PF01243">
    <property type="entry name" value="PNPOx_N"/>
    <property type="match status" value="1"/>
</dbReference>
<dbReference type="Proteomes" id="UP000713596">
    <property type="component" value="Unassembled WGS sequence"/>
</dbReference>
<name>A0A948T3H7_9FIRM</name>
<feature type="domain" description="Pyridoxamine 5'-phosphate oxidase N-terminal" evidence="1">
    <location>
        <begin position="5"/>
        <end position="90"/>
    </location>
</feature>
<reference evidence="2" key="1">
    <citation type="journal article" date="2021" name="PeerJ">
        <title>Extensive microbial diversity within the chicken gut microbiome revealed by metagenomics and culture.</title>
        <authorList>
            <person name="Gilroy R."/>
            <person name="Ravi A."/>
            <person name="Getino M."/>
            <person name="Pursley I."/>
            <person name="Horton D.L."/>
            <person name="Alikhan N.F."/>
            <person name="Baker D."/>
            <person name="Gharbi K."/>
            <person name="Hall N."/>
            <person name="Watson M."/>
            <person name="Adriaenssens E.M."/>
            <person name="Foster-Nyarko E."/>
            <person name="Jarju S."/>
            <person name="Secka A."/>
            <person name="Antonio M."/>
            <person name="Oren A."/>
            <person name="Chaudhuri R.R."/>
            <person name="La Ragione R."/>
            <person name="Hildebrand F."/>
            <person name="Pallen M.J."/>
        </authorList>
    </citation>
    <scope>NUCLEOTIDE SEQUENCE</scope>
    <source>
        <strain evidence="2">B5_2728</strain>
    </source>
</reference>
<evidence type="ECO:0000313" key="3">
    <source>
        <dbReference type="Proteomes" id="UP000713596"/>
    </source>
</evidence>
<gene>
    <name evidence="2" type="ORF">H9882_06650</name>
</gene>
<organism evidence="2 3">
    <name type="scientific">Candidatus Allofournierella pullistercoris</name>
    <dbReference type="NCBI Taxonomy" id="2838597"/>
    <lineage>
        <taxon>Bacteria</taxon>
        <taxon>Bacillati</taxon>
        <taxon>Bacillota</taxon>
        <taxon>Clostridia</taxon>
        <taxon>Eubacteriales</taxon>
        <taxon>Oscillospiraceae</taxon>
        <taxon>Allofournierella</taxon>
    </lineage>
</organism>
<evidence type="ECO:0000259" key="1">
    <source>
        <dbReference type="Pfam" id="PF01243"/>
    </source>
</evidence>
<dbReference type="EMBL" id="JAHLFP010000057">
    <property type="protein sequence ID" value="MBU3806551.1"/>
    <property type="molecule type" value="Genomic_DNA"/>
</dbReference>
<proteinExistence type="predicted"/>
<evidence type="ECO:0000313" key="2">
    <source>
        <dbReference type="EMBL" id="MBU3806551.1"/>
    </source>
</evidence>
<protein>
    <submittedName>
        <fullName evidence="2">Pyridoxamine 5'-phosphate oxidase family protein</fullName>
    </submittedName>
</protein>
<dbReference type="AlphaFoldDB" id="A0A948T3H7"/>
<sequence>MNRLMELLADRPVLYLATVEGYHPRVRPMNHYMVYKNRLYLAMNREKEAYKQLLDNTNLELCTALDENRFLRIQGTVDFDRDPASYEAVYQALPDLKDAYPTDSNKHLALVYLDQISAIVFDRQDNTKTIAHT</sequence>
<dbReference type="InterPro" id="IPR011576">
    <property type="entry name" value="Pyridox_Oxase_N"/>
</dbReference>
<reference evidence="2" key="2">
    <citation type="submission" date="2021-04" db="EMBL/GenBank/DDBJ databases">
        <authorList>
            <person name="Gilroy R."/>
        </authorList>
    </citation>
    <scope>NUCLEOTIDE SEQUENCE</scope>
    <source>
        <strain evidence="2">B5_2728</strain>
    </source>
</reference>
<accession>A0A948T3H7</accession>